<dbReference type="RefSeq" id="WP_141879805.1">
    <property type="nucleotide sequence ID" value="NZ_VFOM01000001.1"/>
</dbReference>
<dbReference type="OrthoDB" id="4793103at2"/>
<comment type="caution">
    <text evidence="3">The sequence shown here is derived from an EMBL/GenBank/DDBJ whole genome shotgun (WGS) entry which is preliminary data.</text>
</comment>
<dbReference type="InterPro" id="IPR011043">
    <property type="entry name" value="Gal_Oxase/kelch_b-propeller"/>
</dbReference>
<evidence type="ECO:0000256" key="2">
    <source>
        <dbReference type="SAM" id="SignalP"/>
    </source>
</evidence>
<dbReference type="Proteomes" id="UP000317998">
    <property type="component" value="Unassembled WGS sequence"/>
</dbReference>
<dbReference type="PROSITE" id="PS51257">
    <property type="entry name" value="PROKAR_LIPOPROTEIN"/>
    <property type="match status" value="1"/>
</dbReference>
<reference evidence="3 4" key="1">
    <citation type="submission" date="2019-06" db="EMBL/GenBank/DDBJ databases">
        <title>Sequencing the genomes of 1000 actinobacteria strains.</title>
        <authorList>
            <person name="Klenk H.-P."/>
        </authorList>
    </citation>
    <scope>NUCLEOTIDE SEQUENCE [LARGE SCALE GENOMIC DNA]</scope>
    <source>
        <strain evidence="3 4">DSM 26477</strain>
    </source>
</reference>
<evidence type="ECO:0000313" key="3">
    <source>
        <dbReference type="EMBL" id="TQL47576.1"/>
    </source>
</evidence>
<keyword evidence="4" id="KW-1185">Reference proteome</keyword>
<dbReference type="SUPFAM" id="SSF50939">
    <property type="entry name" value="Sialidases"/>
    <property type="match status" value="1"/>
</dbReference>
<feature type="signal peptide" evidence="2">
    <location>
        <begin position="1"/>
        <end position="33"/>
    </location>
</feature>
<evidence type="ECO:0000256" key="1">
    <source>
        <dbReference type="SAM" id="MobiDB-lite"/>
    </source>
</evidence>
<gene>
    <name evidence="3" type="ORF">FB562_0641</name>
</gene>
<organism evidence="3 4">
    <name type="scientific">Homoserinimonas aerilata</name>
    <dbReference type="NCBI Taxonomy" id="1162970"/>
    <lineage>
        <taxon>Bacteria</taxon>
        <taxon>Bacillati</taxon>
        <taxon>Actinomycetota</taxon>
        <taxon>Actinomycetes</taxon>
        <taxon>Micrococcales</taxon>
        <taxon>Microbacteriaceae</taxon>
        <taxon>Homoserinimonas</taxon>
    </lineage>
</organism>
<sequence length="764" mass="78751">MSGTSSRQQASRRVTQRKAVAAFAAAALTFGLAGCVPEPGLTPPLVDTVTIDVPDSMLHSGDEADIDGAVLPGDDALPFAFGGSLTAPGEGGIPTVWVSDDGEDWEAVTVAEIDGSFTGTLAGDASLTALGGQVWHDGLTRSRLWASENRTTWTEVDLPQRFADKNRITAIAVTDGRVIVLGPDRDGTVSGVVITGDEITEIEPPQPEEGELLGIAHVVAHDDHAILIANPAAEGDNGAAVSYVSDDGGLTWGDTATPIGGTDDRVRGAVWTGGRYVLTGAGVNDDNRYGAAAWSSADGTSWTVETVPPSSENHDSGSLSSDWLGAPGTNKGIVSSLGGNDNSSESSVYTRSADGVWTFRSQTSANPASGMSGASVPRDAASVIGIIEARGSLRSGIFSIGRGWTDTVSVASTVDPSYISSIDEHPDGIRLTLARSRFTITDGGWKNTSELSAASFDGDRTVEDDPVETEGMAGLSSVVRATSDGEELVLGSEFLDGSLSILIRGQHKASGSDEWVPVTGFPTEGAIGFHAAAKVGGLWVATGDARASAITGQARHANIWTSPNGVAWTSAGPFGGEDLQSQAYETCALPNGDPIAVGHAETKIGEYRAVAWSPAANGMWQRLNLGELDDSYGWFDGCASNDDGVIVSAKTGGRDVLLFTDDGIDWKTVFTATRGSSISSPVAVDGGFVASGGWARGNASRPVVWVSADGAEWTPLAVPSTHAGATGIVTASGDDLLVSMSARTGHPLLAIRDIADVIAAATRR</sequence>
<dbReference type="InterPro" id="IPR036278">
    <property type="entry name" value="Sialidase_sf"/>
</dbReference>
<protein>
    <recommendedName>
        <fullName evidence="5">BNR repeat protein</fullName>
    </recommendedName>
</protein>
<dbReference type="AlphaFoldDB" id="A0A542YHM3"/>
<proteinExistence type="predicted"/>
<feature type="compositionally biased region" description="Polar residues" evidence="1">
    <location>
        <begin position="303"/>
        <end position="321"/>
    </location>
</feature>
<keyword evidence="2" id="KW-0732">Signal</keyword>
<evidence type="ECO:0008006" key="5">
    <source>
        <dbReference type="Google" id="ProtNLM"/>
    </source>
</evidence>
<feature type="chain" id="PRO_5038928068" description="BNR repeat protein" evidence="2">
    <location>
        <begin position="34"/>
        <end position="764"/>
    </location>
</feature>
<name>A0A542YHM3_9MICO</name>
<accession>A0A542YHM3</accession>
<dbReference type="EMBL" id="VFOM01000001">
    <property type="protein sequence ID" value="TQL47576.1"/>
    <property type="molecule type" value="Genomic_DNA"/>
</dbReference>
<evidence type="ECO:0000313" key="4">
    <source>
        <dbReference type="Proteomes" id="UP000317998"/>
    </source>
</evidence>
<dbReference type="SUPFAM" id="SSF50965">
    <property type="entry name" value="Galactose oxidase, central domain"/>
    <property type="match status" value="1"/>
</dbReference>
<feature type="region of interest" description="Disordered" evidence="1">
    <location>
        <begin position="303"/>
        <end position="325"/>
    </location>
</feature>